<keyword evidence="3" id="KW-1003">Cell membrane</keyword>
<dbReference type="GO" id="GO:0009002">
    <property type="term" value="F:serine-type D-Ala-D-Ala carboxypeptidase activity"/>
    <property type="evidence" value="ECO:0007669"/>
    <property type="project" value="InterPro"/>
</dbReference>
<dbReference type="PANTHER" id="PTHR30627:SF2">
    <property type="entry name" value="PEPTIDOGLYCAN D,D-TRANSPEPTIDASE MRDA"/>
    <property type="match status" value="1"/>
</dbReference>
<evidence type="ECO:0000256" key="1">
    <source>
        <dbReference type="ARBA" id="ARBA00004167"/>
    </source>
</evidence>
<dbReference type="SUPFAM" id="SSF56519">
    <property type="entry name" value="Penicillin binding protein dimerisation domain"/>
    <property type="match status" value="1"/>
</dbReference>
<dbReference type="InterPro" id="IPR001460">
    <property type="entry name" value="PCN-bd_Tpept"/>
</dbReference>
<organism evidence="17 18">
    <name type="scientific">Sphingobium ummariense RL-3</name>
    <dbReference type="NCBI Taxonomy" id="1346791"/>
    <lineage>
        <taxon>Bacteria</taxon>
        <taxon>Pseudomonadati</taxon>
        <taxon>Pseudomonadota</taxon>
        <taxon>Alphaproteobacteria</taxon>
        <taxon>Sphingomonadales</taxon>
        <taxon>Sphingomonadaceae</taxon>
        <taxon>Sphingobium</taxon>
    </lineage>
</organism>
<evidence type="ECO:0000256" key="2">
    <source>
        <dbReference type="ARBA" id="ARBA00004236"/>
    </source>
</evidence>
<evidence type="ECO:0000259" key="15">
    <source>
        <dbReference type="Pfam" id="PF00905"/>
    </source>
</evidence>
<keyword evidence="5" id="KW-0121">Carboxypeptidase</keyword>
<dbReference type="InterPro" id="IPR012338">
    <property type="entry name" value="Beta-lactam/transpept-like"/>
</dbReference>
<evidence type="ECO:0000256" key="5">
    <source>
        <dbReference type="ARBA" id="ARBA00022645"/>
    </source>
</evidence>
<dbReference type="PANTHER" id="PTHR30627">
    <property type="entry name" value="PEPTIDOGLYCAN D,D-TRANSPEPTIDASE"/>
    <property type="match status" value="1"/>
</dbReference>
<dbReference type="Pfam" id="PF03717">
    <property type="entry name" value="PBP_dimer"/>
    <property type="match status" value="1"/>
</dbReference>
<evidence type="ECO:0000256" key="6">
    <source>
        <dbReference type="ARBA" id="ARBA00022670"/>
    </source>
</evidence>
<feature type="region of interest" description="Disordered" evidence="14">
    <location>
        <begin position="656"/>
        <end position="705"/>
    </location>
</feature>
<comment type="subcellular location">
    <subcellularLocation>
        <location evidence="2">Cell membrane</location>
    </subcellularLocation>
    <subcellularLocation>
        <location evidence="1">Membrane</location>
        <topology evidence="1">Single-pass membrane protein</topology>
    </subcellularLocation>
</comment>
<keyword evidence="9" id="KW-0133">Cell shape</keyword>
<dbReference type="PATRIC" id="fig|1346791.3.peg.4130"/>
<dbReference type="SUPFAM" id="SSF56601">
    <property type="entry name" value="beta-lactamase/transpeptidase-like"/>
    <property type="match status" value="1"/>
</dbReference>
<feature type="domain" description="Penicillin-binding protein transpeptidase" evidence="15">
    <location>
        <begin position="282"/>
        <end position="599"/>
    </location>
</feature>
<evidence type="ECO:0000256" key="11">
    <source>
        <dbReference type="ARBA" id="ARBA00022989"/>
    </source>
</evidence>
<dbReference type="EMBL" id="AUWY01000126">
    <property type="protein sequence ID" value="EQB30122.1"/>
    <property type="molecule type" value="Genomic_DNA"/>
</dbReference>
<evidence type="ECO:0000256" key="8">
    <source>
        <dbReference type="ARBA" id="ARBA00022801"/>
    </source>
</evidence>
<evidence type="ECO:0000256" key="9">
    <source>
        <dbReference type="ARBA" id="ARBA00022960"/>
    </source>
</evidence>
<dbReference type="eggNOG" id="COG0768">
    <property type="taxonomic scope" value="Bacteria"/>
</dbReference>
<evidence type="ECO:0000256" key="12">
    <source>
        <dbReference type="ARBA" id="ARBA00023136"/>
    </source>
</evidence>
<keyword evidence="10" id="KW-0573">Peptidoglycan synthesis</keyword>
<evidence type="ECO:0000313" key="17">
    <source>
        <dbReference type="EMBL" id="EQB30122.1"/>
    </source>
</evidence>
<keyword evidence="8" id="KW-0378">Hydrolase</keyword>
<accession>T0J017</accession>
<keyword evidence="11" id="KW-1133">Transmembrane helix</keyword>
<evidence type="ECO:0000313" key="18">
    <source>
        <dbReference type="Proteomes" id="UP000015523"/>
    </source>
</evidence>
<dbReference type="Gene3D" id="3.90.1310.10">
    <property type="entry name" value="Penicillin-binding protein 2a (Domain 2)"/>
    <property type="match status" value="1"/>
</dbReference>
<gene>
    <name evidence="17" type="ORF">M529_21355</name>
</gene>
<sequence>MRADRPLARHGMKFPRPKRKIVTEAAQSLTFTRRAMVVGGLQVGIGALLAGRMAWISVVQHEKYSMLAESNRVNLTLIPPRRGWIIDRNGRPLANNRTDFRVDLIPQRMTDADGTVRHLAELLSLPPDEVDRIRDELDKSAGFRPVQVADKLTYDQYAAVSVRLPDLPGVAPSQGFSRYYPAGASVGHLLGYVGSASAKDYEERRDPLLITPGFKVGKDGLEKSFDQRLTGKPGAKRVEVTARGKIVQELTTRSDTPGNTIQLTIDAGLQDYAGRRLATQSGSVVVIDCHNGDVLAMASMPSFDPNSFSDGISHLEWEMLSKDDHVPLRNKTLQGLYPPGSTVKPMVALALLEGGFSPEDTVNCAGALRVGNTLFHCHSRRGHGGVNMKRAIAQSCDIYFYVMAQRLGMDRIAAMARRVGMGQKFPLPFPSQSYGTVPDPDWKLKKYGKEWQIYDTVNATIGQGYMLINPLQMAVMASRLATGRELMPNFILGERHPDAQPIPGVSDAHLATIRDAMNAVVNGGGTGGAARSSIPGVMIAGKTGTAQVRRITMAERAGGVRGNAGLPFKLRDHALFQGFAPFDNPRYAVACIIEHGGHLNRNEDAPMIASDTLSYLFDPKKAMEKLETLEKGWGGPPAERQARQMAAFRLAKAIEKGEVVPQPASNAADNGADNAAEPTRPAPPPPAPEDTGDVPPPPGSNAAAP</sequence>
<dbReference type="Pfam" id="PF00905">
    <property type="entry name" value="Transpeptidase"/>
    <property type="match status" value="1"/>
</dbReference>
<evidence type="ECO:0000256" key="10">
    <source>
        <dbReference type="ARBA" id="ARBA00022984"/>
    </source>
</evidence>
<evidence type="ECO:0000256" key="7">
    <source>
        <dbReference type="ARBA" id="ARBA00022692"/>
    </source>
</evidence>
<dbReference type="GO" id="GO:0005886">
    <property type="term" value="C:plasma membrane"/>
    <property type="evidence" value="ECO:0007669"/>
    <property type="project" value="UniProtKB-SubCell"/>
</dbReference>
<feature type="compositionally biased region" description="Pro residues" evidence="14">
    <location>
        <begin position="680"/>
        <end position="699"/>
    </location>
</feature>
<dbReference type="STRING" id="1346791.M529_21355"/>
<proteinExistence type="predicted"/>
<keyword evidence="13" id="KW-0961">Cell wall biogenesis/degradation</keyword>
<reference evidence="17 18" key="1">
    <citation type="journal article" date="2013" name="Genome Announc.">
        <title>Draft Genome Sequence of Sphingobium ummariense Strain RL-3, a Hexachlorocyclohexane-Degrading Bacterium.</title>
        <authorList>
            <person name="Kohli P."/>
            <person name="Dua A."/>
            <person name="Sangwan N."/>
            <person name="Oldach P."/>
            <person name="Khurana J.P."/>
            <person name="Lal R."/>
        </authorList>
    </citation>
    <scope>NUCLEOTIDE SEQUENCE [LARGE SCALE GENOMIC DNA]</scope>
    <source>
        <strain evidence="17 18">RL-3</strain>
    </source>
</reference>
<keyword evidence="18" id="KW-1185">Reference proteome</keyword>
<keyword evidence="4" id="KW-0997">Cell inner membrane</keyword>
<dbReference type="GO" id="GO:0008658">
    <property type="term" value="F:penicillin binding"/>
    <property type="evidence" value="ECO:0007669"/>
    <property type="project" value="InterPro"/>
</dbReference>
<comment type="caution">
    <text evidence="17">The sequence shown here is derived from an EMBL/GenBank/DDBJ whole genome shotgun (WGS) entry which is preliminary data.</text>
</comment>
<keyword evidence="7" id="KW-0812">Transmembrane</keyword>
<keyword evidence="12" id="KW-0472">Membrane</keyword>
<dbReference type="GO" id="GO:0008360">
    <property type="term" value="P:regulation of cell shape"/>
    <property type="evidence" value="ECO:0007669"/>
    <property type="project" value="UniProtKB-KW"/>
</dbReference>
<dbReference type="GO" id="GO:0006508">
    <property type="term" value="P:proteolysis"/>
    <property type="evidence" value="ECO:0007669"/>
    <property type="project" value="UniProtKB-KW"/>
</dbReference>
<dbReference type="GO" id="GO:0009252">
    <property type="term" value="P:peptidoglycan biosynthetic process"/>
    <property type="evidence" value="ECO:0007669"/>
    <property type="project" value="UniProtKB-KW"/>
</dbReference>
<dbReference type="InterPro" id="IPR005311">
    <property type="entry name" value="PBP_dimer"/>
</dbReference>
<evidence type="ECO:0000259" key="16">
    <source>
        <dbReference type="Pfam" id="PF03717"/>
    </source>
</evidence>
<evidence type="ECO:0000256" key="13">
    <source>
        <dbReference type="ARBA" id="ARBA00023316"/>
    </source>
</evidence>
<dbReference type="InterPro" id="IPR017790">
    <property type="entry name" value="Penicillin-binding_protein_2"/>
</dbReference>
<dbReference type="Gene3D" id="3.40.710.10">
    <property type="entry name" value="DD-peptidase/beta-lactamase superfamily"/>
    <property type="match status" value="1"/>
</dbReference>
<feature type="domain" description="Penicillin-binding protein dimerisation" evidence="16">
    <location>
        <begin position="78"/>
        <end position="250"/>
    </location>
</feature>
<dbReference type="GO" id="GO:0071972">
    <property type="term" value="F:peptidoglycan L,D-transpeptidase activity"/>
    <property type="evidence" value="ECO:0007669"/>
    <property type="project" value="TreeGrafter"/>
</dbReference>
<feature type="compositionally biased region" description="Low complexity" evidence="14">
    <location>
        <begin position="664"/>
        <end position="679"/>
    </location>
</feature>
<keyword evidence="6" id="KW-0645">Protease</keyword>
<dbReference type="Proteomes" id="UP000015523">
    <property type="component" value="Unassembled WGS sequence"/>
</dbReference>
<name>T0J017_9SPHN</name>
<evidence type="ECO:0000256" key="3">
    <source>
        <dbReference type="ARBA" id="ARBA00022475"/>
    </source>
</evidence>
<dbReference type="InterPro" id="IPR036138">
    <property type="entry name" value="PBP_dimer_sf"/>
</dbReference>
<dbReference type="GO" id="GO:0071555">
    <property type="term" value="P:cell wall organization"/>
    <property type="evidence" value="ECO:0007669"/>
    <property type="project" value="UniProtKB-KW"/>
</dbReference>
<protein>
    <submittedName>
        <fullName evidence="17">Penicillin-binding protein</fullName>
    </submittedName>
</protein>
<dbReference type="NCBIfam" id="TIGR03423">
    <property type="entry name" value="pbp2_mrdA"/>
    <property type="match status" value="1"/>
</dbReference>
<dbReference type="AlphaFoldDB" id="T0J017"/>
<evidence type="ECO:0000256" key="4">
    <source>
        <dbReference type="ARBA" id="ARBA00022519"/>
    </source>
</evidence>
<evidence type="ECO:0000256" key="14">
    <source>
        <dbReference type="SAM" id="MobiDB-lite"/>
    </source>
</evidence>
<dbReference type="InterPro" id="IPR050515">
    <property type="entry name" value="Beta-lactam/transpept"/>
</dbReference>